<dbReference type="Gene3D" id="2.60.120.260">
    <property type="entry name" value="Galactose-binding domain-like"/>
    <property type="match status" value="1"/>
</dbReference>
<dbReference type="PANTHER" id="PTHR34220">
    <property type="entry name" value="SENSOR HISTIDINE KINASE YPDA"/>
    <property type="match status" value="1"/>
</dbReference>
<keyword evidence="3" id="KW-0812">Transmembrane</keyword>
<feature type="transmembrane region" description="Helical" evidence="3">
    <location>
        <begin position="201"/>
        <end position="222"/>
    </location>
</feature>
<dbReference type="Gene3D" id="3.30.565.10">
    <property type="entry name" value="Histidine kinase-like ATPase, C-terminal domain"/>
    <property type="match status" value="1"/>
</dbReference>
<protein>
    <submittedName>
        <fullName evidence="5">Histidine kinase-, DNA gyrase B-, and HSP90-like ATPase</fullName>
    </submittedName>
</protein>
<feature type="transmembrane region" description="Helical" evidence="3">
    <location>
        <begin position="272"/>
        <end position="291"/>
    </location>
</feature>
<dbReference type="EMBL" id="FNDZ01000005">
    <property type="protein sequence ID" value="SDI89151.1"/>
    <property type="molecule type" value="Genomic_DNA"/>
</dbReference>
<dbReference type="RefSeq" id="WP_031576641.1">
    <property type="nucleotide sequence ID" value="NZ_FNDZ01000005.1"/>
</dbReference>
<dbReference type="SUPFAM" id="SSF49785">
    <property type="entry name" value="Galactose-binding domain-like"/>
    <property type="match status" value="1"/>
</dbReference>
<feature type="transmembrane region" description="Helical" evidence="3">
    <location>
        <begin position="7"/>
        <end position="25"/>
    </location>
</feature>
<dbReference type="InterPro" id="IPR010559">
    <property type="entry name" value="Sig_transdc_His_kin_internal"/>
</dbReference>
<keyword evidence="2" id="KW-0902">Two-component regulatory system</keyword>
<evidence type="ECO:0000259" key="4">
    <source>
        <dbReference type="PROSITE" id="PS50109"/>
    </source>
</evidence>
<dbReference type="Pfam" id="PF06580">
    <property type="entry name" value="His_kinase"/>
    <property type="match status" value="1"/>
</dbReference>
<dbReference type="InterPro" id="IPR036890">
    <property type="entry name" value="HATPase_C_sf"/>
</dbReference>
<evidence type="ECO:0000313" key="5">
    <source>
        <dbReference type="EMBL" id="SDI89151.1"/>
    </source>
</evidence>
<sequence length="649" mass="75157">MKNIRWTFLLVSVLIVIGIGFYYIFMNHMPQYAEKGVLDFHKVQWPENGYIELNGEWEFYYGEFIEPGQFNEKSARYIKVPGIWSRDVEGETYPVKGFGTYRLRLVNIPKDSDVALKKTSIRNASRLYVNGELLAEDGKASESLKGSIPGNQPQLVFFEVSEGETEIIIHAANHEYVQGGIARPLQFGDPTALRNRHDRNLLFEFSMTTVSVLVGLLYLILYLSSSYYRKEEPAVLSLSLSTIFLGLMGTMYGERILGIIFPSLSMDGIFRVGHALATSAMLWMLSLFNKLYPDFLPRRYKNVLSVIFGMMFVFLLFLPLHIYMYALQFYFYFATMVFFVLWVRVLLWILRKKNIENNVTENILYATAIFSAFLFYFDEMLYSVGNTNTMHLSFLAIGMYSVAMASLLLYRYTIHYRKSRELSMELLQTLDELGRQHNMVEEKEMSFLQAQIKPHFLFNTLNVISSQILVDPEKAHDLVSSLGEYLHAKFDFENTHKWIHLEEELSMVGSYLELEQSRFEERLKVIWDVEDNLHFLLPPFTLQPLVENAIRHGLMETMEGGTVKISVYQKEEHYIISIADDGIGMPDEIIRSILKKNGLSRGVGLLNVHRRLKLLYNEGLFIESGLDEGTLVYYKIPVEDVRSNEIRTD</sequence>
<organism evidence="5 6">
    <name type="scientific">Proteiniclasticum ruminis</name>
    <dbReference type="NCBI Taxonomy" id="398199"/>
    <lineage>
        <taxon>Bacteria</taxon>
        <taxon>Bacillati</taxon>
        <taxon>Bacillota</taxon>
        <taxon>Clostridia</taxon>
        <taxon>Eubacteriales</taxon>
        <taxon>Clostridiaceae</taxon>
        <taxon>Proteiniclasticum</taxon>
    </lineage>
</organism>
<keyword evidence="3" id="KW-0472">Membrane</keyword>
<dbReference type="GO" id="GO:0000155">
    <property type="term" value="F:phosphorelay sensor kinase activity"/>
    <property type="evidence" value="ECO:0007669"/>
    <property type="project" value="InterPro"/>
</dbReference>
<accession>A0A1G8P9C1</accession>
<dbReference type="PANTHER" id="PTHR34220:SF7">
    <property type="entry name" value="SENSOR HISTIDINE KINASE YPDA"/>
    <property type="match status" value="1"/>
</dbReference>
<dbReference type="InterPro" id="IPR008979">
    <property type="entry name" value="Galactose-bd-like_sf"/>
</dbReference>
<keyword evidence="3" id="KW-1133">Transmembrane helix</keyword>
<feature type="transmembrane region" description="Helical" evidence="3">
    <location>
        <begin position="389"/>
        <end position="410"/>
    </location>
</feature>
<evidence type="ECO:0000256" key="3">
    <source>
        <dbReference type="SAM" id="Phobius"/>
    </source>
</evidence>
<dbReference type="InterPro" id="IPR003594">
    <property type="entry name" value="HATPase_dom"/>
</dbReference>
<dbReference type="SMART" id="SM00387">
    <property type="entry name" value="HATPase_c"/>
    <property type="match status" value="1"/>
</dbReference>
<dbReference type="AlphaFoldDB" id="A0A1G8P9C1"/>
<dbReference type="PROSITE" id="PS50109">
    <property type="entry name" value="HIS_KIN"/>
    <property type="match status" value="1"/>
</dbReference>
<dbReference type="GO" id="GO:0016020">
    <property type="term" value="C:membrane"/>
    <property type="evidence" value="ECO:0007669"/>
    <property type="project" value="InterPro"/>
</dbReference>
<feature type="transmembrane region" description="Helical" evidence="3">
    <location>
        <begin position="329"/>
        <end position="350"/>
    </location>
</feature>
<dbReference type="InterPro" id="IPR005467">
    <property type="entry name" value="His_kinase_dom"/>
</dbReference>
<feature type="domain" description="Histidine kinase" evidence="4">
    <location>
        <begin position="542"/>
        <end position="640"/>
    </location>
</feature>
<dbReference type="SUPFAM" id="SSF55874">
    <property type="entry name" value="ATPase domain of HSP90 chaperone/DNA topoisomerase II/histidine kinase"/>
    <property type="match status" value="1"/>
</dbReference>
<evidence type="ECO:0000256" key="1">
    <source>
        <dbReference type="ARBA" id="ARBA00022777"/>
    </source>
</evidence>
<keyword evidence="1 5" id="KW-0808">Transferase</keyword>
<dbReference type="Proteomes" id="UP000183255">
    <property type="component" value="Unassembled WGS sequence"/>
</dbReference>
<keyword evidence="1 5" id="KW-0418">Kinase</keyword>
<dbReference type="Pfam" id="PF02518">
    <property type="entry name" value="HATPase_c"/>
    <property type="match status" value="1"/>
</dbReference>
<proteinExistence type="predicted"/>
<name>A0A1G8P9C1_9CLOT</name>
<feature type="transmembrane region" description="Helical" evidence="3">
    <location>
        <begin position="362"/>
        <end position="377"/>
    </location>
</feature>
<evidence type="ECO:0000256" key="2">
    <source>
        <dbReference type="ARBA" id="ARBA00023012"/>
    </source>
</evidence>
<gene>
    <name evidence="5" type="ORF">SAMN05421804_10535</name>
</gene>
<evidence type="ECO:0000313" key="6">
    <source>
        <dbReference type="Proteomes" id="UP000183255"/>
    </source>
</evidence>
<feature type="transmembrane region" description="Helical" evidence="3">
    <location>
        <begin position="234"/>
        <end position="252"/>
    </location>
</feature>
<reference evidence="5 6" key="1">
    <citation type="submission" date="2016-10" db="EMBL/GenBank/DDBJ databases">
        <authorList>
            <person name="de Groot N.N."/>
        </authorList>
    </citation>
    <scope>NUCLEOTIDE SEQUENCE [LARGE SCALE GENOMIC DNA]</scope>
    <source>
        <strain evidence="5 6">CGMCC 1.5058</strain>
    </source>
</reference>
<feature type="transmembrane region" description="Helical" evidence="3">
    <location>
        <begin position="303"/>
        <end position="323"/>
    </location>
</feature>
<dbReference type="InterPro" id="IPR050640">
    <property type="entry name" value="Bact_2-comp_sensor_kinase"/>
</dbReference>